<feature type="chain" id="PRO_5014148531" evidence="16">
    <location>
        <begin position="24"/>
        <end position="572"/>
    </location>
</feature>
<dbReference type="GO" id="GO:0009737">
    <property type="term" value="P:response to abscisic acid"/>
    <property type="evidence" value="ECO:0007669"/>
    <property type="project" value="UniProtKB-ARBA"/>
</dbReference>
<dbReference type="PROSITE" id="PS50011">
    <property type="entry name" value="PROTEIN_KINASE_DOM"/>
    <property type="match status" value="1"/>
</dbReference>
<evidence type="ECO:0000256" key="15">
    <source>
        <dbReference type="PROSITE-ProRule" id="PRU10141"/>
    </source>
</evidence>
<dbReference type="InterPro" id="IPR000719">
    <property type="entry name" value="Prot_kinase_dom"/>
</dbReference>
<keyword evidence="9 19" id="KW-0418">Kinase</keyword>
<dbReference type="FunFam" id="3.30.200.20:FF:000142">
    <property type="entry name" value="Cysteine-rich receptor-like protein kinase 10"/>
    <property type="match status" value="1"/>
</dbReference>
<dbReference type="GO" id="GO:0005886">
    <property type="term" value="C:plasma membrane"/>
    <property type="evidence" value="ECO:0007669"/>
    <property type="project" value="TreeGrafter"/>
</dbReference>
<dbReference type="InterPro" id="IPR038408">
    <property type="entry name" value="GNK2_sf"/>
</dbReference>
<evidence type="ECO:0000256" key="9">
    <source>
        <dbReference type="ARBA" id="ARBA00022777"/>
    </source>
</evidence>
<dbReference type="InterPro" id="IPR011009">
    <property type="entry name" value="Kinase-like_dom_sf"/>
</dbReference>
<gene>
    <name evidence="19" type="primary">CRK41</name>
    <name evidence="19" type="ORF">AXF42_Ash019778</name>
</gene>
<dbReference type="CDD" id="cd23509">
    <property type="entry name" value="Gnk2-like"/>
    <property type="match status" value="2"/>
</dbReference>
<dbReference type="FunFam" id="1.10.510.10:FF:000343">
    <property type="entry name" value="Cysteine-rich receptor-like protein kinase 28"/>
    <property type="match status" value="1"/>
</dbReference>
<reference evidence="19 20" key="1">
    <citation type="journal article" date="2017" name="Nature">
        <title>The Apostasia genome and the evolution of orchids.</title>
        <authorList>
            <person name="Zhang G.Q."/>
            <person name="Liu K.W."/>
            <person name="Li Z."/>
            <person name="Lohaus R."/>
            <person name="Hsiao Y.Y."/>
            <person name="Niu S.C."/>
            <person name="Wang J.Y."/>
            <person name="Lin Y.C."/>
            <person name="Xu Q."/>
            <person name="Chen L.J."/>
            <person name="Yoshida K."/>
            <person name="Fujiwara S."/>
            <person name="Wang Z.W."/>
            <person name="Zhang Y.Q."/>
            <person name="Mitsuda N."/>
            <person name="Wang M."/>
            <person name="Liu G.H."/>
            <person name="Pecoraro L."/>
            <person name="Huang H.X."/>
            <person name="Xiao X.J."/>
            <person name="Lin M."/>
            <person name="Wu X.Y."/>
            <person name="Wu W.L."/>
            <person name="Chen Y.Y."/>
            <person name="Chang S.B."/>
            <person name="Sakamoto S."/>
            <person name="Ohme-Takagi M."/>
            <person name="Yagi M."/>
            <person name="Zeng S.J."/>
            <person name="Shen C.Y."/>
            <person name="Yeh C.M."/>
            <person name="Luo Y.B."/>
            <person name="Tsai W.C."/>
            <person name="Van de Peer Y."/>
            <person name="Liu Z.J."/>
        </authorList>
    </citation>
    <scope>NUCLEOTIDE SEQUENCE [LARGE SCALE GENOMIC DNA]</scope>
    <source>
        <strain evidence="20">cv. Shenzhen</strain>
        <tissue evidence="19">Stem</tissue>
    </source>
</reference>
<dbReference type="InterPro" id="IPR008271">
    <property type="entry name" value="Ser/Thr_kinase_AS"/>
</dbReference>
<dbReference type="SUPFAM" id="SSF56112">
    <property type="entry name" value="Protein kinase-like (PK-like)"/>
    <property type="match status" value="1"/>
</dbReference>
<evidence type="ECO:0000256" key="13">
    <source>
        <dbReference type="ARBA" id="ARBA00023170"/>
    </source>
</evidence>
<keyword evidence="8 15" id="KW-0547">Nucleotide-binding</keyword>
<evidence type="ECO:0000256" key="8">
    <source>
        <dbReference type="ARBA" id="ARBA00022741"/>
    </source>
</evidence>
<feature type="binding site" evidence="15">
    <location>
        <position position="303"/>
    </location>
    <ligand>
        <name>ATP</name>
        <dbReference type="ChEBI" id="CHEBI:30616"/>
    </ligand>
</feature>
<dbReference type="PANTHER" id="PTHR27002">
    <property type="entry name" value="RECEPTOR-LIKE SERINE/THREONINE-PROTEIN KINASE SD1-8"/>
    <property type="match status" value="1"/>
</dbReference>
<keyword evidence="7" id="KW-0677">Repeat</keyword>
<dbReference type="Gene3D" id="1.10.510.10">
    <property type="entry name" value="Transferase(Phosphotransferase) domain 1"/>
    <property type="match status" value="1"/>
</dbReference>
<dbReference type="GO" id="GO:0004674">
    <property type="term" value="F:protein serine/threonine kinase activity"/>
    <property type="evidence" value="ECO:0007669"/>
    <property type="project" value="UniProtKB-KW"/>
</dbReference>
<evidence type="ECO:0000256" key="4">
    <source>
        <dbReference type="ARBA" id="ARBA00022679"/>
    </source>
</evidence>
<dbReference type="Proteomes" id="UP000236161">
    <property type="component" value="Unassembled WGS sequence"/>
</dbReference>
<evidence type="ECO:0000256" key="7">
    <source>
        <dbReference type="ARBA" id="ARBA00022737"/>
    </source>
</evidence>
<dbReference type="GO" id="GO:0005524">
    <property type="term" value="F:ATP binding"/>
    <property type="evidence" value="ECO:0007669"/>
    <property type="project" value="UniProtKB-UniRule"/>
</dbReference>
<evidence type="ECO:0000256" key="10">
    <source>
        <dbReference type="ARBA" id="ARBA00022840"/>
    </source>
</evidence>
<dbReference type="AlphaFoldDB" id="A0A2I0AA56"/>
<evidence type="ECO:0000313" key="19">
    <source>
        <dbReference type="EMBL" id="PKA52395.1"/>
    </source>
</evidence>
<keyword evidence="2" id="KW-0723">Serine/threonine-protein kinase</keyword>
<sequence>MRPTPTFLVPILIVFFLPTKSYSLSNNSQLLAFCFGRAVNFTTPSLFESNLRRLFARLLSSTPRSPTYYSTFITADDSSSSQIFGQAQCRLDAPVELCAACINRSTAAIVSDNSTGCGRSKSAALRLDYCFLRYSNLRFFGEPKEEAFYYSLNAENMTTSQVFIITVRSLMTNLISSAAAEGTRFAVGKSVISDGVLIVYGMAWCTMDLSSDDCHSCLSGAMATILPGNQRGMAATVSCEVRYDTNEFFSDEDEMRNSEIQSFEFSAIKIATSNFAPQNKLGKGGFGTVYKGVLTNGREIAVKRLSSSSGQGLAEMKNEINFVAKLQHKNLARLLGYCLHKEEKLLVYEYLPNSSLDKFLFDPNKRKELGWETRVKIIIGIGRGILYLHEDFHLRIVHRDLKASNILLDCSMSPKISDFGLAKLFGINETERNTNRIAGTLGYMAPEYILHGLFSTKSDVFSYGVLILEIITGQNNCIYEGSEDAIDILSYVWEHWTQGKALEAIDNSLGDGYSPLEALRCMQIGLLCVQEDQVERPNMASVMMMLNTFSMTLPAPSMPAFYTGKRSLPGVS</sequence>
<feature type="signal peptide" evidence="16">
    <location>
        <begin position="1"/>
        <end position="23"/>
    </location>
</feature>
<dbReference type="Gene3D" id="3.30.430.20">
    <property type="entry name" value="Gnk2 domain, C-X8-C-X2-C motif"/>
    <property type="match status" value="2"/>
</dbReference>
<organism evidence="19 20">
    <name type="scientific">Apostasia shenzhenica</name>
    <dbReference type="NCBI Taxonomy" id="1088818"/>
    <lineage>
        <taxon>Eukaryota</taxon>
        <taxon>Viridiplantae</taxon>
        <taxon>Streptophyta</taxon>
        <taxon>Embryophyta</taxon>
        <taxon>Tracheophyta</taxon>
        <taxon>Spermatophyta</taxon>
        <taxon>Magnoliopsida</taxon>
        <taxon>Liliopsida</taxon>
        <taxon>Asparagales</taxon>
        <taxon>Orchidaceae</taxon>
        <taxon>Apostasioideae</taxon>
        <taxon>Apostasia</taxon>
    </lineage>
</organism>
<dbReference type="PANTHER" id="PTHR27002:SF1040">
    <property type="entry name" value="OS07G0538400 PROTEIN"/>
    <property type="match status" value="1"/>
</dbReference>
<keyword evidence="20" id="KW-1185">Reference proteome</keyword>
<dbReference type="InterPro" id="IPR001245">
    <property type="entry name" value="Ser-Thr/Tyr_kinase_cat_dom"/>
</dbReference>
<evidence type="ECO:0000256" key="14">
    <source>
        <dbReference type="ARBA" id="ARBA00023180"/>
    </source>
</evidence>
<dbReference type="OrthoDB" id="4062651at2759"/>
<keyword evidence="6 16" id="KW-0732">Signal</keyword>
<dbReference type="InterPro" id="IPR017441">
    <property type="entry name" value="Protein_kinase_ATP_BS"/>
</dbReference>
<evidence type="ECO:0000313" key="20">
    <source>
        <dbReference type="Proteomes" id="UP000236161"/>
    </source>
</evidence>
<keyword evidence="10 15" id="KW-0067">ATP-binding</keyword>
<proteinExistence type="predicted"/>
<keyword evidence="14" id="KW-0325">Glycoprotein</keyword>
<dbReference type="PROSITE" id="PS51473">
    <property type="entry name" value="GNK2"/>
    <property type="match status" value="2"/>
</dbReference>
<evidence type="ECO:0000256" key="11">
    <source>
        <dbReference type="ARBA" id="ARBA00022989"/>
    </source>
</evidence>
<feature type="domain" description="Gnk2-homologous" evidence="18">
    <location>
        <begin position="145"/>
        <end position="248"/>
    </location>
</feature>
<evidence type="ECO:0000256" key="12">
    <source>
        <dbReference type="ARBA" id="ARBA00023136"/>
    </source>
</evidence>
<evidence type="ECO:0000256" key="2">
    <source>
        <dbReference type="ARBA" id="ARBA00022527"/>
    </source>
</evidence>
<evidence type="ECO:0000259" key="18">
    <source>
        <dbReference type="PROSITE" id="PS51473"/>
    </source>
</evidence>
<keyword evidence="5" id="KW-0812">Transmembrane</keyword>
<name>A0A2I0AA56_9ASPA</name>
<evidence type="ECO:0000259" key="17">
    <source>
        <dbReference type="PROSITE" id="PS50011"/>
    </source>
</evidence>
<dbReference type="SMART" id="SM00220">
    <property type="entry name" value="S_TKc"/>
    <property type="match status" value="1"/>
</dbReference>
<keyword evidence="4 19" id="KW-0808">Transferase</keyword>
<evidence type="ECO:0000256" key="6">
    <source>
        <dbReference type="ARBA" id="ARBA00022729"/>
    </source>
</evidence>
<keyword evidence="3" id="KW-0597">Phosphoprotein</keyword>
<evidence type="ECO:0000256" key="5">
    <source>
        <dbReference type="ARBA" id="ARBA00022692"/>
    </source>
</evidence>
<dbReference type="STRING" id="1088818.A0A2I0AA56"/>
<dbReference type="Gene3D" id="3.30.200.20">
    <property type="entry name" value="Phosphorylase Kinase, domain 1"/>
    <property type="match status" value="1"/>
</dbReference>
<dbReference type="EC" id="2.7.11.1" evidence="19"/>
<comment type="subcellular location">
    <subcellularLocation>
        <location evidence="1">Membrane</location>
        <topology evidence="1">Single-pass membrane protein</topology>
    </subcellularLocation>
</comment>
<accession>A0A2I0AA56</accession>
<dbReference type="EMBL" id="KZ452007">
    <property type="protein sequence ID" value="PKA52395.1"/>
    <property type="molecule type" value="Genomic_DNA"/>
</dbReference>
<dbReference type="InterPro" id="IPR002902">
    <property type="entry name" value="GNK2"/>
</dbReference>
<protein>
    <submittedName>
        <fullName evidence="19">Cysteine-rich receptor-like protein kinase 41</fullName>
        <ecNumber evidence="19">2.7.11.1</ecNumber>
    </submittedName>
</protein>
<keyword evidence="12" id="KW-0472">Membrane</keyword>
<keyword evidence="11" id="KW-1133">Transmembrane helix</keyword>
<feature type="domain" description="Protein kinase" evidence="17">
    <location>
        <begin position="275"/>
        <end position="550"/>
    </location>
</feature>
<dbReference type="PROSITE" id="PS00108">
    <property type="entry name" value="PROTEIN_KINASE_ST"/>
    <property type="match status" value="1"/>
</dbReference>
<evidence type="ECO:0000256" key="16">
    <source>
        <dbReference type="SAM" id="SignalP"/>
    </source>
</evidence>
<dbReference type="Pfam" id="PF01657">
    <property type="entry name" value="Stress-antifung"/>
    <property type="match status" value="2"/>
</dbReference>
<evidence type="ECO:0000256" key="3">
    <source>
        <dbReference type="ARBA" id="ARBA00022553"/>
    </source>
</evidence>
<keyword evidence="13 19" id="KW-0675">Receptor</keyword>
<feature type="domain" description="Gnk2-homologous" evidence="18">
    <location>
        <begin position="29"/>
        <end position="139"/>
    </location>
</feature>
<dbReference type="PROSITE" id="PS00107">
    <property type="entry name" value="PROTEIN_KINASE_ATP"/>
    <property type="match status" value="1"/>
</dbReference>
<evidence type="ECO:0000256" key="1">
    <source>
        <dbReference type="ARBA" id="ARBA00004167"/>
    </source>
</evidence>
<dbReference type="Pfam" id="PF07714">
    <property type="entry name" value="PK_Tyr_Ser-Thr"/>
    <property type="match status" value="1"/>
</dbReference>